<keyword evidence="8" id="KW-0449">Lipoprotein</keyword>
<dbReference type="AlphaFoldDB" id="D9ZHC3"/>
<dbReference type="GO" id="GO:0009506">
    <property type="term" value="C:plasmodesma"/>
    <property type="evidence" value="ECO:0007669"/>
    <property type="project" value="UniProtKB-ARBA"/>
</dbReference>
<protein>
    <submittedName>
        <fullName evidence="11">Glycosyl hydrolase 2</fullName>
    </submittedName>
</protein>
<dbReference type="InterPro" id="IPR012946">
    <property type="entry name" value="X8"/>
</dbReference>
<keyword evidence="6" id="KW-1015">Disulfide bond</keyword>
<dbReference type="SMART" id="SM00768">
    <property type="entry name" value="X8"/>
    <property type="match status" value="1"/>
</dbReference>
<gene>
    <name evidence="11" type="primary">GH2</name>
</gene>
<evidence type="ECO:0000256" key="1">
    <source>
        <dbReference type="ARBA" id="ARBA00004609"/>
    </source>
</evidence>
<accession>D9ZHC3</accession>
<evidence type="ECO:0000256" key="4">
    <source>
        <dbReference type="ARBA" id="ARBA00022729"/>
    </source>
</evidence>
<proteinExistence type="predicted"/>
<evidence type="ECO:0000313" key="11">
    <source>
        <dbReference type="EMBL" id="ADK92864.1"/>
    </source>
</evidence>
<name>D9ZHC3_HYPPE</name>
<comment type="subcellular location">
    <subcellularLocation>
        <location evidence="1">Cell membrane</location>
        <topology evidence="1">Lipid-anchor</topology>
        <topology evidence="1">GPI-anchor</topology>
    </subcellularLocation>
</comment>
<evidence type="ECO:0000256" key="9">
    <source>
        <dbReference type="SAM" id="SignalP"/>
    </source>
</evidence>
<dbReference type="FunFam" id="1.20.58.1040:FF:000001">
    <property type="entry name" value="Glucan endo-1,3-beta-glucosidase 4"/>
    <property type="match status" value="1"/>
</dbReference>
<keyword evidence="7" id="KW-0325">Glycoprotein</keyword>
<dbReference type="Pfam" id="PF07983">
    <property type="entry name" value="X8"/>
    <property type="match status" value="1"/>
</dbReference>
<evidence type="ECO:0000256" key="3">
    <source>
        <dbReference type="ARBA" id="ARBA00022622"/>
    </source>
</evidence>
<dbReference type="CAZy" id="CBM43">
    <property type="family name" value="Carbohydrate-Binding Module Family 43"/>
</dbReference>
<dbReference type="PANTHER" id="PTHR31044:SF35">
    <property type="entry name" value="GLUCAN ENDO-1,3-BETA-GLUCOSIDASE 4-LIKE"/>
    <property type="match status" value="1"/>
</dbReference>
<feature type="chain" id="PRO_5003133056" evidence="9">
    <location>
        <begin position="50"/>
        <end position="142"/>
    </location>
</feature>
<evidence type="ECO:0000256" key="5">
    <source>
        <dbReference type="ARBA" id="ARBA00023136"/>
    </source>
</evidence>
<dbReference type="GO" id="GO:0016787">
    <property type="term" value="F:hydrolase activity"/>
    <property type="evidence" value="ECO:0007669"/>
    <property type="project" value="UniProtKB-KW"/>
</dbReference>
<keyword evidence="11" id="KW-0378">Hydrolase</keyword>
<evidence type="ECO:0000259" key="10">
    <source>
        <dbReference type="SMART" id="SM00768"/>
    </source>
</evidence>
<evidence type="ECO:0000256" key="8">
    <source>
        <dbReference type="ARBA" id="ARBA00023288"/>
    </source>
</evidence>
<evidence type="ECO:0000256" key="2">
    <source>
        <dbReference type="ARBA" id="ARBA00022475"/>
    </source>
</evidence>
<evidence type="ECO:0000256" key="7">
    <source>
        <dbReference type="ARBA" id="ARBA00023180"/>
    </source>
</evidence>
<reference evidence="11" key="1">
    <citation type="journal article" date="2010" name="Plant J.">
        <title>Identification and genetic analysis of the APOSPORY locus in Hypericum perforatum L.</title>
        <authorList>
            <person name="Schallau A."/>
            <person name="Arzenton F."/>
            <person name="Johnston A.J."/>
            <person name="Hahnel U."/>
            <person name="Koszegi D."/>
            <person name="Blattner F.R."/>
            <person name="Altschmied L."/>
            <person name="Haberer G."/>
            <person name="Barcaccia G."/>
            <person name="Baumlein H."/>
        </authorList>
    </citation>
    <scope>NUCLEOTIDE SEQUENCE</scope>
</reference>
<evidence type="ECO:0000256" key="6">
    <source>
        <dbReference type="ARBA" id="ARBA00023157"/>
    </source>
</evidence>
<keyword evidence="3" id="KW-0336">GPI-anchor</keyword>
<keyword evidence="2" id="KW-1003">Cell membrane</keyword>
<feature type="signal peptide" evidence="9">
    <location>
        <begin position="1"/>
        <end position="49"/>
    </location>
</feature>
<dbReference type="EMBL" id="HM061166">
    <property type="protein sequence ID" value="ADK92864.1"/>
    <property type="molecule type" value="Genomic_DNA"/>
</dbReference>
<dbReference type="InterPro" id="IPR044788">
    <property type="entry name" value="X8_dom_prot"/>
</dbReference>
<organism evidence="11">
    <name type="scientific">Hypericum perforatum</name>
    <name type="common">St. John's wort</name>
    <dbReference type="NCBI Taxonomy" id="65561"/>
    <lineage>
        <taxon>Eukaryota</taxon>
        <taxon>Viridiplantae</taxon>
        <taxon>Streptophyta</taxon>
        <taxon>Embryophyta</taxon>
        <taxon>Tracheophyta</taxon>
        <taxon>Spermatophyta</taxon>
        <taxon>Magnoliopsida</taxon>
        <taxon>eudicotyledons</taxon>
        <taxon>Gunneridae</taxon>
        <taxon>Pentapetalae</taxon>
        <taxon>rosids</taxon>
        <taxon>fabids</taxon>
        <taxon>Malpighiales</taxon>
        <taxon>Hypericaceae</taxon>
        <taxon>Hypericeae</taxon>
        <taxon>Hypericum</taxon>
    </lineage>
</organism>
<keyword evidence="4 9" id="KW-0732">Signal</keyword>
<dbReference type="Gene3D" id="1.20.58.1040">
    <property type="match status" value="1"/>
</dbReference>
<dbReference type="GO" id="GO:0098552">
    <property type="term" value="C:side of membrane"/>
    <property type="evidence" value="ECO:0007669"/>
    <property type="project" value="UniProtKB-KW"/>
</dbReference>
<keyword evidence="5" id="KW-0472">Membrane</keyword>
<feature type="domain" description="X8" evidence="10">
    <location>
        <begin position="53"/>
        <end position="138"/>
    </location>
</feature>
<sequence>MNNTYLSYYKLLLVVHLDPICVCAKMPTFRARLALVLLVVFVAARKSDGQLEQWCVADEQTPDDELQVALDWVCGKGGANCSQIQVNQPCYLPNTVRSHASYAFNYYFQRYKNKGGSCYFKGAALITGLDPSHSSCRYEFIP</sequence>
<dbReference type="PANTHER" id="PTHR31044">
    <property type="entry name" value="BETA-1,3 GLUCANASE"/>
    <property type="match status" value="1"/>
</dbReference>
<dbReference type="GO" id="GO:0005886">
    <property type="term" value="C:plasma membrane"/>
    <property type="evidence" value="ECO:0007669"/>
    <property type="project" value="UniProtKB-SubCell"/>
</dbReference>